<dbReference type="GO" id="GO:0003700">
    <property type="term" value="F:DNA-binding transcription factor activity"/>
    <property type="evidence" value="ECO:0007669"/>
    <property type="project" value="InterPro"/>
</dbReference>
<evidence type="ECO:0000256" key="2">
    <source>
        <dbReference type="ARBA" id="ARBA00022723"/>
    </source>
</evidence>
<evidence type="ECO:0000256" key="1">
    <source>
        <dbReference type="ARBA" id="ARBA00004123"/>
    </source>
</evidence>
<comment type="subcellular location">
    <subcellularLocation>
        <location evidence="1">Nucleus</location>
    </subcellularLocation>
</comment>
<dbReference type="PANTHER" id="PTHR46910">
    <property type="entry name" value="TRANSCRIPTION FACTOR PDR1"/>
    <property type="match status" value="1"/>
</dbReference>
<evidence type="ECO:0000256" key="4">
    <source>
        <dbReference type="ARBA" id="ARBA00023242"/>
    </source>
</evidence>
<dbReference type="OMA" id="ELQCNPA"/>
<dbReference type="PANTHER" id="PTHR46910:SF3">
    <property type="entry name" value="HALOTOLERANCE PROTEIN 9-RELATED"/>
    <property type="match status" value="1"/>
</dbReference>
<dbReference type="GO" id="GO:0046872">
    <property type="term" value="F:metal ion binding"/>
    <property type="evidence" value="ECO:0007669"/>
    <property type="project" value="UniProtKB-KW"/>
</dbReference>
<dbReference type="VEuPathDB" id="FungiDB:ATEG_03456"/>
<accession>Q0CS78</accession>
<evidence type="ECO:0000313" key="7">
    <source>
        <dbReference type="Proteomes" id="UP000007963"/>
    </source>
</evidence>
<dbReference type="CDD" id="cd12148">
    <property type="entry name" value="fungal_TF_MHR"/>
    <property type="match status" value="1"/>
</dbReference>
<dbReference type="HOGENOM" id="CLU_012049_0_0_1"/>
<feature type="compositionally biased region" description="Basic and acidic residues" evidence="5">
    <location>
        <begin position="643"/>
        <end position="673"/>
    </location>
</feature>
<dbReference type="Proteomes" id="UP000007963">
    <property type="component" value="Unassembled WGS sequence"/>
</dbReference>
<dbReference type="EMBL" id="CH476597">
    <property type="protein sequence ID" value="EAU36730.1"/>
    <property type="molecule type" value="Genomic_DNA"/>
</dbReference>
<dbReference type="GeneID" id="4317512"/>
<dbReference type="eggNOG" id="ENOG502SHIH">
    <property type="taxonomic scope" value="Eukaryota"/>
</dbReference>
<evidence type="ECO:0000256" key="5">
    <source>
        <dbReference type="SAM" id="MobiDB-lite"/>
    </source>
</evidence>
<dbReference type="OrthoDB" id="39175at2759"/>
<keyword evidence="4" id="KW-0539">Nucleus</keyword>
<dbReference type="GO" id="GO:0005634">
    <property type="term" value="C:nucleus"/>
    <property type="evidence" value="ECO:0007669"/>
    <property type="project" value="UniProtKB-SubCell"/>
</dbReference>
<feature type="region of interest" description="Disordered" evidence="5">
    <location>
        <begin position="634"/>
        <end position="687"/>
    </location>
</feature>
<protein>
    <recommendedName>
        <fullName evidence="8">Transcription factor domain-containing protein</fullName>
    </recommendedName>
</protein>
<evidence type="ECO:0000256" key="3">
    <source>
        <dbReference type="ARBA" id="ARBA00023125"/>
    </source>
</evidence>
<dbReference type="InterPro" id="IPR050987">
    <property type="entry name" value="AtrR-like"/>
</dbReference>
<gene>
    <name evidence="6" type="ORF">ATEG_03456</name>
</gene>
<keyword evidence="3" id="KW-0238">DNA-binding</keyword>
<proteinExistence type="predicted"/>
<evidence type="ECO:0008006" key="8">
    <source>
        <dbReference type="Google" id="ProtNLM"/>
    </source>
</evidence>
<dbReference type="AlphaFoldDB" id="Q0CS78"/>
<name>Q0CS78_ASPTN</name>
<dbReference type="RefSeq" id="XP_001212634.1">
    <property type="nucleotide sequence ID" value="XM_001212634.1"/>
</dbReference>
<sequence length="741" mass="82237">MDADSGDFLELLKALVPAMFLHGSKKKITGTMAESRESREALAVGCMHSRRSTLVELIWDSAISVTAKSNERIQAIDQRLSVLEETLRHIKFARPSPCNQDPVQPATSFPREAEEVTGAVTSPMIPRQSLKRKRTLDASIEDSALYTPLSDATSTRENEARAFIRTELSRNDCLSVSQRAVLRSALSLVEKLSHGAGPAGNDCTLWDQGDAPYAELSQADITHILMRDCDELSSGNTGFRFPDFPRKSAIKRIALARLEGTVDEPNINLHKVILHFRMAVLYHAYTPSDIREVPVVRSVEDLKSKHLHASLAALNRVGLLATPSLLLLQAIITGAIIMAILGDVQGCHTLTVSACRTIVATGYHLLTDTVAKTDEDEEARLCIVWCYHFDKAMSMLLRRPSVLPKLRVSVLNLVEKTPIDPMTIVFKLFTELAQVQECAMEFLFSRDKGRDDEALLDDISILRNQMDAIHRSIDEISDSISHESNLDLILHVLNLDFTAHAIETAILRLNPNMLSDVTSRNTCLCCARKALLSLKKIQNFVTGERNALGGYQFYLSWMVATYPLCPLFVVFCHVVCTASSQEFHLMESIATGFSGLPAPNKHIAKLETLCRTLVNICRPLIVWPQAAITSVNVPGSEGCPRADGGRLERTTPSRAVNDDHDHSRSIQKPEHARHNSGPVPGTDSPVSLYGEDWNLGVEAPTDPTLWDNELIWQLFNSEPCIDWYNACDSIEDWDADSQLRS</sequence>
<evidence type="ECO:0000313" key="6">
    <source>
        <dbReference type="EMBL" id="EAU36730.1"/>
    </source>
</evidence>
<reference evidence="7" key="1">
    <citation type="submission" date="2005-09" db="EMBL/GenBank/DDBJ databases">
        <title>Annotation of the Aspergillus terreus NIH2624 genome.</title>
        <authorList>
            <person name="Birren B.W."/>
            <person name="Lander E.S."/>
            <person name="Galagan J.E."/>
            <person name="Nusbaum C."/>
            <person name="Devon K."/>
            <person name="Henn M."/>
            <person name="Ma L.-J."/>
            <person name="Jaffe D.B."/>
            <person name="Butler J."/>
            <person name="Alvarez P."/>
            <person name="Gnerre S."/>
            <person name="Grabherr M."/>
            <person name="Kleber M."/>
            <person name="Mauceli E.W."/>
            <person name="Brockman W."/>
            <person name="Rounsley S."/>
            <person name="Young S.K."/>
            <person name="LaButti K."/>
            <person name="Pushparaj V."/>
            <person name="DeCaprio D."/>
            <person name="Crawford M."/>
            <person name="Koehrsen M."/>
            <person name="Engels R."/>
            <person name="Montgomery P."/>
            <person name="Pearson M."/>
            <person name="Howarth C."/>
            <person name="Larson L."/>
            <person name="Luoma S."/>
            <person name="White J."/>
            <person name="Alvarado L."/>
            <person name="Kodira C.D."/>
            <person name="Zeng Q."/>
            <person name="Oleary S."/>
            <person name="Yandava C."/>
            <person name="Denning D.W."/>
            <person name="Nierman W.C."/>
            <person name="Milne T."/>
            <person name="Madden K."/>
        </authorList>
    </citation>
    <scope>NUCLEOTIDE SEQUENCE [LARGE SCALE GENOMIC DNA]</scope>
    <source>
        <strain evidence="7">NIH 2624 / FGSC A1156</strain>
    </source>
</reference>
<organism evidence="6 7">
    <name type="scientific">Aspergillus terreus (strain NIH 2624 / FGSC A1156)</name>
    <dbReference type="NCBI Taxonomy" id="341663"/>
    <lineage>
        <taxon>Eukaryota</taxon>
        <taxon>Fungi</taxon>
        <taxon>Dikarya</taxon>
        <taxon>Ascomycota</taxon>
        <taxon>Pezizomycotina</taxon>
        <taxon>Eurotiomycetes</taxon>
        <taxon>Eurotiomycetidae</taxon>
        <taxon>Eurotiales</taxon>
        <taxon>Aspergillaceae</taxon>
        <taxon>Aspergillus</taxon>
        <taxon>Aspergillus subgen. Circumdati</taxon>
    </lineage>
</organism>
<keyword evidence="2" id="KW-0479">Metal-binding</keyword>
<dbReference type="STRING" id="341663.Q0CS78"/>
<dbReference type="GO" id="GO:0003677">
    <property type="term" value="F:DNA binding"/>
    <property type="evidence" value="ECO:0007669"/>
    <property type="project" value="UniProtKB-KW"/>
</dbReference>